<protein>
    <submittedName>
        <fullName evidence="1">SDR family oxidoreductase</fullName>
    </submittedName>
</protein>
<dbReference type="Pfam" id="PF13561">
    <property type="entry name" value="adh_short_C2"/>
    <property type="match status" value="1"/>
</dbReference>
<sequence>MEQAKLLEDKYSNFNITGRIGKPEEAATAVIWLLSDEASYITGQNLIVDKGYLVACV</sequence>
<proteinExistence type="predicted"/>
<dbReference type="Proteomes" id="UP001597451">
    <property type="component" value="Unassembled WGS sequence"/>
</dbReference>
<dbReference type="Gene3D" id="3.40.50.720">
    <property type="entry name" value="NAD(P)-binding Rossmann-like Domain"/>
    <property type="match status" value="1"/>
</dbReference>
<dbReference type="EMBL" id="JBHUMX010000004">
    <property type="protein sequence ID" value="MFD2627610.1"/>
    <property type="molecule type" value="Genomic_DNA"/>
</dbReference>
<keyword evidence="2" id="KW-1185">Reference proteome</keyword>
<dbReference type="RefSeq" id="WP_379560263.1">
    <property type="nucleotide sequence ID" value="NZ_JBHUMX010000004.1"/>
</dbReference>
<dbReference type="InterPro" id="IPR036291">
    <property type="entry name" value="NAD(P)-bd_dom_sf"/>
</dbReference>
<evidence type="ECO:0000313" key="2">
    <source>
        <dbReference type="Proteomes" id="UP001597451"/>
    </source>
</evidence>
<comment type="caution">
    <text evidence="1">The sequence shown here is derived from an EMBL/GenBank/DDBJ whole genome shotgun (WGS) entry which is preliminary data.</text>
</comment>
<organism evidence="1 2">
    <name type="scientific">Oceanobacillus kapialis</name>
    <dbReference type="NCBI Taxonomy" id="481353"/>
    <lineage>
        <taxon>Bacteria</taxon>
        <taxon>Bacillati</taxon>
        <taxon>Bacillota</taxon>
        <taxon>Bacilli</taxon>
        <taxon>Bacillales</taxon>
        <taxon>Bacillaceae</taxon>
        <taxon>Oceanobacillus</taxon>
    </lineage>
</organism>
<evidence type="ECO:0000313" key="1">
    <source>
        <dbReference type="EMBL" id="MFD2627610.1"/>
    </source>
</evidence>
<accession>A0ABW5PWT4</accession>
<reference evidence="2" key="1">
    <citation type="journal article" date="2019" name="Int. J. Syst. Evol. Microbiol.">
        <title>The Global Catalogue of Microorganisms (GCM) 10K type strain sequencing project: providing services to taxonomists for standard genome sequencing and annotation.</title>
        <authorList>
            <consortium name="The Broad Institute Genomics Platform"/>
            <consortium name="The Broad Institute Genome Sequencing Center for Infectious Disease"/>
            <person name="Wu L."/>
            <person name="Ma J."/>
        </authorList>
    </citation>
    <scope>NUCLEOTIDE SEQUENCE [LARGE SCALE GENOMIC DNA]</scope>
    <source>
        <strain evidence="2">TISTR 1858</strain>
    </source>
</reference>
<gene>
    <name evidence="1" type="ORF">ACFSUN_02240</name>
</gene>
<name>A0ABW5PWT4_9BACI</name>
<dbReference type="InterPro" id="IPR002347">
    <property type="entry name" value="SDR_fam"/>
</dbReference>
<dbReference type="SUPFAM" id="SSF51735">
    <property type="entry name" value="NAD(P)-binding Rossmann-fold domains"/>
    <property type="match status" value="1"/>
</dbReference>